<feature type="transmembrane region" description="Helical" evidence="27">
    <location>
        <begin position="7"/>
        <end position="29"/>
    </location>
</feature>
<gene>
    <name evidence="29" type="ORF">SAMN03080614_103015</name>
</gene>
<dbReference type="InterPro" id="IPR036950">
    <property type="entry name" value="PBP_transglycosylase"/>
</dbReference>
<evidence type="ECO:0000256" key="2">
    <source>
        <dbReference type="ARBA" id="ARBA00004401"/>
    </source>
</evidence>
<evidence type="ECO:0000256" key="24">
    <source>
        <dbReference type="ARBA" id="ARBA00044770"/>
    </source>
</evidence>
<evidence type="ECO:0000256" key="16">
    <source>
        <dbReference type="ARBA" id="ARBA00022968"/>
    </source>
</evidence>
<evidence type="ECO:0000259" key="28">
    <source>
        <dbReference type="Pfam" id="PF00912"/>
    </source>
</evidence>
<keyword evidence="13 27" id="KW-0812">Transmembrane</keyword>
<dbReference type="GO" id="GO:0071555">
    <property type="term" value="P:cell wall organization"/>
    <property type="evidence" value="ECO:0007669"/>
    <property type="project" value="UniProtKB-KW"/>
</dbReference>
<evidence type="ECO:0000256" key="25">
    <source>
        <dbReference type="ARBA" id="ARBA00049902"/>
    </source>
</evidence>
<comment type="similarity">
    <text evidence="5">In the N-terminal section; belongs to the glycosyltransferase 51 family.</text>
</comment>
<keyword evidence="19 27" id="KW-0472">Membrane</keyword>
<evidence type="ECO:0000256" key="19">
    <source>
        <dbReference type="ARBA" id="ARBA00023136"/>
    </source>
</evidence>
<dbReference type="GO" id="GO:0030288">
    <property type="term" value="C:outer membrane-bounded periplasmic space"/>
    <property type="evidence" value="ECO:0007669"/>
    <property type="project" value="TreeGrafter"/>
</dbReference>
<accession>A0A1I0B3A7</accession>
<dbReference type="STRING" id="1120990.SAMN03080614_103015"/>
<dbReference type="InterPro" id="IPR050396">
    <property type="entry name" value="Glycosyltr_51/Transpeptidase"/>
</dbReference>
<evidence type="ECO:0000256" key="5">
    <source>
        <dbReference type="ARBA" id="ARBA00007739"/>
    </source>
</evidence>
<dbReference type="PANTHER" id="PTHR32282">
    <property type="entry name" value="BINDING PROTEIN TRANSPEPTIDASE, PUTATIVE-RELATED"/>
    <property type="match status" value="1"/>
</dbReference>
<keyword evidence="20" id="KW-0046">Antibiotic resistance</keyword>
<dbReference type="GO" id="GO:0009002">
    <property type="term" value="F:serine-type D-Ala-D-Ala carboxypeptidase activity"/>
    <property type="evidence" value="ECO:0007669"/>
    <property type="project" value="UniProtKB-EC"/>
</dbReference>
<evidence type="ECO:0000256" key="1">
    <source>
        <dbReference type="ARBA" id="ARBA00002624"/>
    </source>
</evidence>
<evidence type="ECO:0000256" key="6">
    <source>
        <dbReference type="ARBA" id="ARBA00012448"/>
    </source>
</evidence>
<keyword evidence="14" id="KW-0378">Hydrolase</keyword>
<dbReference type="Proteomes" id="UP000243819">
    <property type="component" value="Unassembled WGS sequence"/>
</dbReference>
<dbReference type="GO" id="GO:0009252">
    <property type="term" value="P:peptidoglycan biosynthetic process"/>
    <property type="evidence" value="ECO:0007669"/>
    <property type="project" value="UniProtKB-UniPathway"/>
</dbReference>
<dbReference type="GO" id="GO:0008360">
    <property type="term" value="P:regulation of cell shape"/>
    <property type="evidence" value="ECO:0007669"/>
    <property type="project" value="UniProtKB-KW"/>
</dbReference>
<protein>
    <recommendedName>
        <fullName evidence="7">Penicillin-binding protein 1A</fullName>
        <ecNumber evidence="24">2.4.99.28</ecNumber>
        <ecNumber evidence="6">3.4.16.4</ecNumber>
    </recommendedName>
</protein>
<dbReference type="UniPathway" id="UPA00219"/>
<keyword evidence="21" id="KW-0511">Multifunctional enzyme</keyword>
<comment type="pathway">
    <text evidence="26">Glycan biosynthesis.</text>
</comment>
<comment type="pathway">
    <text evidence="3">Cell wall biogenesis; peptidoglycan biosynthesis.</text>
</comment>
<evidence type="ECO:0000256" key="27">
    <source>
        <dbReference type="SAM" id="Phobius"/>
    </source>
</evidence>
<keyword evidence="17" id="KW-0573">Peptidoglycan synthesis</keyword>
<evidence type="ECO:0000256" key="15">
    <source>
        <dbReference type="ARBA" id="ARBA00022960"/>
    </source>
</evidence>
<keyword evidence="9" id="KW-0121">Carboxypeptidase</keyword>
<dbReference type="Gene3D" id="1.10.3810.10">
    <property type="entry name" value="Biosynthetic peptidoglycan transglycosylase-like"/>
    <property type="match status" value="1"/>
</dbReference>
<keyword evidence="16" id="KW-0735">Signal-anchor</keyword>
<evidence type="ECO:0000256" key="26">
    <source>
        <dbReference type="ARBA" id="ARBA00060592"/>
    </source>
</evidence>
<dbReference type="InterPro" id="IPR001264">
    <property type="entry name" value="Glyco_trans_51"/>
</dbReference>
<evidence type="ECO:0000256" key="20">
    <source>
        <dbReference type="ARBA" id="ARBA00023251"/>
    </source>
</evidence>
<evidence type="ECO:0000256" key="17">
    <source>
        <dbReference type="ARBA" id="ARBA00022984"/>
    </source>
</evidence>
<evidence type="ECO:0000256" key="10">
    <source>
        <dbReference type="ARBA" id="ARBA00022670"/>
    </source>
</evidence>
<dbReference type="GO" id="GO:0046677">
    <property type="term" value="P:response to antibiotic"/>
    <property type="evidence" value="ECO:0007669"/>
    <property type="project" value="UniProtKB-KW"/>
</dbReference>
<keyword evidence="30" id="KW-1185">Reference proteome</keyword>
<dbReference type="EMBL" id="FOIF01000030">
    <property type="protein sequence ID" value="SET00592.1"/>
    <property type="molecule type" value="Genomic_DNA"/>
</dbReference>
<name>A0A1I0B3A7_9FIRM</name>
<proteinExistence type="inferred from homology"/>
<feature type="domain" description="Glycosyl transferase family 51" evidence="28">
    <location>
        <begin position="60"/>
        <end position="232"/>
    </location>
</feature>
<evidence type="ECO:0000256" key="18">
    <source>
        <dbReference type="ARBA" id="ARBA00022989"/>
    </source>
</evidence>
<dbReference type="GO" id="GO:0008955">
    <property type="term" value="F:peptidoglycan glycosyltransferase activity"/>
    <property type="evidence" value="ECO:0007669"/>
    <property type="project" value="UniProtKB-EC"/>
</dbReference>
<evidence type="ECO:0000313" key="29">
    <source>
        <dbReference type="EMBL" id="SET00592.1"/>
    </source>
</evidence>
<keyword evidence="11" id="KW-0328">Glycosyltransferase</keyword>
<keyword evidence="22" id="KW-0961">Cell wall biogenesis/degradation</keyword>
<dbReference type="OrthoDB" id="9766909at2"/>
<evidence type="ECO:0000256" key="14">
    <source>
        <dbReference type="ARBA" id="ARBA00022801"/>
    </source>
</evidence>
<dbReference type="SUPFAM" id="SSF53955">
    <property type="entry name" value="Lysozyme-like"/>
    <property type="match status" value="1"/>
</dbReference>
<dbReference type="EC" id="3.4.16.4" evidence="6"/>
<keyword evidence="18 27" id="KW-1133">Transmembrane helix</keyword>
<evidence type="ECO:0000256" key="4">
    <source>
        <dbReference type="ARBA" id="ARBA00007090"/>
    </source>
</evidence>
<dbReference type="PANTHER" id="PTHR32282:SF11">
    <property type="entry name" value="PENICILLIN-BINDING PROTEIN 1B"/>
    <property type="match status" value="1"/>
</dbReference>
<keyword evidence="12" id="KW-0808">Transferase</keyword>
<organism evidence="29 30">
    <name type="scientific">Anaerobranca gottschalkii DSM 13577</name>
    <dbReference type="NCBI Taxonomy" id="1120990"/>
    <lineage>
        <taxon>Bacteria</taxon>
        <taxon>Bacillati</taxon>
        <taxon>Bacillota</taxon>
        <taxon>Clostridia</taxon>
        <taxon>Eubacteriales</taxon>
        <taxon>Proteinivoracaceae</taxon>
        <taxon>Anaerobranca</taxon>
    </lineage>
</organism>
<reference evidence="30" key="1">
    <citation type="submission" date="2016-10" db="EMBL/GenBank/DDBJ databases">
        <authorList>
            <person name="Varghese N."/>
            <person name="Submissions S."/>
        </authorList>
    </citation>
    <scope>NUCLEOTIDE SEQUENCE [LARGE SCALE GENOMIC DNA]</scope>
    <source>
        <strain evidence="30">DSM 13577</strain>
    </source>
</reference>
<keyword evidence="10" id="KW-0645">Protease</keyword>
<keyword evidence="8" id="KW-1003">Cell membrane</keyword>
<evidence type="ECO:0000256" key="3">
    <source>
        <dbReference type="ARBA" id="ARBA00004752"/>
    </source>
</evidence>
<comment type="catalytic activity">
    <reaction evidence="23">
        <text>Preferential cleavage: (Ac)2-L-Lys-D-Ala-|-D-Ala. Also transpeptidation of peptidyl-alanyl moieties that are N-acyl substituents of D-alanine.</text>
        <dbReference type="EC" id="3.4.16.4"/>
    </reaction>
</comment>
<evidence type="ECO:0000256" key="13">
    <source>
        <dbReference type="ARBA" id="ARBA00022692"/>
    </source>
</evidence>
<evidence type="ECO:0000256" key="23">
    <source>
        <dbReference type="ARBA" id="ARBA00034000"/>
    </source>
</evidence>
<dbReference type="FunFam" id="1.10.3810.10:FF:000001">
    <property type="entry name" value="Penicillin-binding protein 1A"/>
    <property type="match status" value="1"/>
</dbReference>
<dbReference type="EC" id="2.4.99.28" evidence="24"/>
<keyword evidence="15" id="KW-0133">Cell shape</keyword>
<comment type="function">
    <text evidence="1">Cell wall formation. Synthesis of cross-linked peptidoglycan from the lipid intermediates. The enzyme has a penicillin-insensitive transglycosylase N-terminal domain (formation of linear glycan strands) and a penicillin-sensitive transpeptidase C-terminal domain (cross-linking of the peptide subunits).</text>
</comment>
<evidence type="ECO:0000256" key="8">
    <source>
        <dbReference type="ARBA" id="ARBA00022475"/>
    </source>
</evidence>
<comment type="subcellular location">
    <subcellularLocation>
        <location evidence="2">Cell membrane</location>
        <topology evidence="2">Single-pass type II membrane protein</topology>
    </subcellularLocation>
</comment>
<dbReference type="AlphaFoldDB" id="A0A1I0B3A7"/>
<evidence type="ECO:0000256" key="7">
    <source>
        <dbReference type="ARBA" id="ARBA00018638"/>
    </source>
</evidence>
<evidence type="ECO:0000256" key="9">
    <source>
        <dbReference type="ARBA" id="ARBA00022645"/>
    </source>
</evidence>
<evidence type="ECO:0000256" key="22">
    <source>
        <dbReference type="ARBA" id="ARBA00023316"/>
    </source>
</evidence>
<sequence>MKLFKKLLKLSIICINIIIVVFLSAYLSLVVPSSPYYINWDEPSPIFEKHRPIYLVEGILIREYKENKIEFISIEEMPDHLIYAFIAVEDNRFFNHKGFDIKGILRAFKVNAKNRDIVQGGSTITQQLARNLFLHHEQTIQRKLLELVISIKLERRYSKEEILEMYLNQIYFGNGNYGVERAAQKYFNTSAKDLTVEQAAMLAGIIKAPGLYNPLTNPQLAEQNQRQVLMQMITLGFIEE</sequence>
<evidence type="ECO:0000313" key="30">
    <source>
        <dbReference type="Proteomes" id="UP000243819"/>
    </source>
</evidence>
<evidence type="ECO:0000256" key="21">
    <source>
        <dbReference type="ARBA" id="ARBA00023268"/>
    </source>
</evidence>
<dbReference type="GO" id="GO:0005886">
    <property type="term" value="C:plasma membrane"/>
    <property type="evidence" value="ECO:0007669"/>
    <property type="project" value="UniProtKB-SubCell"/>
</dbReference>
<dbReference type="RefSeq" id="WP_091350957.1">
    <property type="nucleotide sequence ID" value="NZ_FOIF01000030.1"/>
</dbReference>
<evidence type="ECO:0000256" key="12">
    <source>
        <dbReference type="ARBA" id="ARBA00022679"/>
    </source>
</evidence>
<comment type="catalytic activity">
    <reaction evidence="25">
        <text>[GlcNAc-(1-&gt;4)-Mur2Ac(oyl-L-Ala-gamma-D-Glu-L-Lys-D-Ala-D-Ala)](n)-di-trans,octa-cis-undecaprenyl diphosphate + beta-D-GlcNAc-(1-&gt;4)-Mur2Ac(oyl-L-Ala-gamma-D-Glu-L-Lys-D-Ala-D-Ala)-di-trans,octa-cis-undecaprenyl diphosphate = [GlcNAc-(1-&gt;4)-Mur2Ac(oyl-L-Ala-gamma-D-Glu-L-Lys-D-Ala-D-Ala)](n+1)-di-trans,octa-cis-undecaprenyl diphosphate + di-trans,octa-cis-undecaprenyl diphosphate + H(+)</text>
        <dbReference type="Rhea" id="RHEA:23708"/>
        <dbReference type="Rhea" id="RHEA-COMP:9602"/>
        <dbReference type="Rhea" id="RHEA-COMP:9603"/>
        <dbReference type="ChEBI" id="CHEBI:15378"/>
        <dbReference type="ChEBI" id="CHEBI:58405"/>
        <dbReference type="ChEBI" id="CHEBI:60033"/>
        <dbReference type="ChEBI" id="CHEBI:78435"/>
        <dbReference type="EC" id="2.4.99.28"/>
    </reaction>
</comment>
<dbReference type="InterPro" id="IPR023346">
    <property type="entry name" value="Lysozyme-like_dom_sf"/>
</dbReference>
<evidence type="ECO:0000256" key="11">
    <source>
        <dbReference type="ARBA" id="ARBA00022676"/>
    </source>
</evidence>
<dbReference type="GO" id="GO:0006508">
    <property type="term" value="P:proteolysis"/>
    <property type="evidence" value="ECO:0007669"/>
    <property type="project" value="UniProtKB-KW"/>
</dbReference>
<comment type="similarity">
    <text evidence="4">In the C-terminal section; belongs to the transpeptidase family.</text>
</comment>
<dbReference type="Pfam" id="PF00912">
    <property type="entry name" value="Transgly"/>
    <property type="match status" value="1"/>
</dbReference>